<feature type="region of interest" description="Disordered" evidence="9">
    <location>
        <begin position="469"/>
        <end position="495"/>
    </location>
</feature>
<evidence type="ECO:0000256" key="7">
    <source>
        <dbReference type="ARBA" id="ARBA00023157"/>
    </source>
</evidence>
<organism evidence="13 14">
    <name type="scientific">Petrolisthes manimaculis</name>
    <dbReference type="NCBI Taxonomy" id="1843537"/>
    <lineage>
        <taxon>Eukaryota</taxon>
        <taxon>Metazoa</taxon>
        <taxon>Ecdysozoa</taxon>
        <taxon>Arthropoda</taxon>
        <taxon>Crustacea</taxon>
        <taxon>Multicrustacea</taxon>
        <taxon>Malacostraca</taxon>
        <taxon>Eumalacostraca</taxon>
        <taxon>Eucarida</taxon>
        <taxon>Decapoda</taxon>
        <taxon>Pleocyemata</taxon>
        <taxon>Anomura</taxon>
        <taxon>Galatheoidea</taxon>
        <taxon>Porcellanidae</taxon>
        <taxon>Petrolisthes</taxon>
    </lineage>
</organism>
<keyword evidence="4" id="KW-0130">Cell adhesion</keyword>
<keyword evidence="7" id="KW-1015">Disulfide bond</keyword>
<dbReference type="EMBL" id="JAWZYT010003404">
    <property type="protein sequence ID" value="KAK4298566.1"/>
    <property type="molecule type" value="Genomic_DNA"/>
</dbReference>
<dbReference type="PANTHER" id="PTHR14340:SF11">
    <property type="entry name" value="IG-LIKE DOMAIN-CONTAINING PROTEIN"/>
    <property type="match status" value="1"/>
</dbReference>
<dbReference type="SUPFAM" id="SSF48726">
    <property type="entry name" value="Immunoglobulin"/>
    <property type="match status" value="1"/>
</dbReference>
<evidence type="ECO:0000256" key="1">
    <source>
        <dbReference type="ARBA" id="ARBA00004167"/>
    </source>
</evidence>
<evidence type="ECO:0000256" key="2">
    <source>
        <dbReference type="ARBA" id="ARBA00022692"/>
    </source>
</evidence>
<evidence type="ECO:0000256" key="4">
    <source>
        <dbReference type="ARBA" id="ARBA00022889"/>
    </source>
</evidence>
<keyword evidence="5 10" id="KW-1133">Transmembrane helix</keyword>
<evidence type="ECO:0008006" key="15">
    <source>
        <dbReference type="Google" id="ProtNLM"/>
    </source>
</evidence>
<comment type="subcellular location">
    <subcellularLocation>
        <location evidence="1">Membrane</location>
        <topology evidence="1">Single-pass membrane protein</topology>
    </subcellularLocation>
</comment>
<feature type="compositionally biased region" description="Low complexity" evidence="9">
    <location>
        <begin position="557"/>
        <end position="567"/>
    </location>
</feature>
<evidence type="ECO:0000256" key="6">
    <source>
        <dbReference type="ARBA" id="ARBA00023136"/>
    </source>
</evidence>
<evidence type="ECO:0000259" key="12">
    <source>
        <dbReference type="PROSITE" id="PS50853"/>
    </source>
</evidence>
<dbReference type="InterPro" id="IPR013783">
    <property type="entry name" value="Ig-like_fold"/>
</dbReference>
<dbReference type="InterPro" id="IPR036179">
    <property type="entry name" value="Ig-like_dom_sf"/>
</dbReference>
<dbReference type="GO" id="GO:0007155">
    <property type="term" value="P:cell adhesion"/>
    <property type="evidence" value="ECO:0007669"/>
    <property type="project" value="UniProtKB-KW"/>
</dbReference>
<comment type="caution">
    <text evidence="13">The sequence shown here is derived from an EMBL/GenBank/DDBJ whole genome shotgun (WGS) entry which is preliminary data.</text>
</comment>
<feature type="domain" description="Fibronectin type-III" evidence="12">
    <location>
        <begin position="293"/>
        <end position="386"/>
    </location>
</feature>
<dbReference type="InterPro" id="IPR056754">
    <property type="entry name" value="DSCAM/DSCAML_C"/>
</dbReference>
<feature type="compositionally biased region" description="Low complexity" evidence="9">
    <location>
        <begin position="664"/>
        <end position="673"/>
    </location>
</feature>
<dbReference type="CDD" id="cd00063">
    <property type="entry name" value="FN3"/>
    <property type="match status" value="2"/>
</dbReference>
<dbReference type="SMART" id="SM00408">
    <property type="entry name" value="IGc2"/>
    <property type="match status" value="1"/>
</dbReference>
<feature type="region of interest" description="Disordered" evidence="9">
    <location>
        <begin position="706"/>
        <end position="749"/>
    </location>
</feature>
<evidence type="ECO:0000313" key="13">
    <source>
        <dbReference type="EMBL" id="KAK4298566.1"/>
    </source>
</evidence>
<feature type="compositionally biased region" description="Basic residues" evidence="9">
    <location>
        <begin position="542"/>
        <end position="553"/>
    </location>
</feature>
<dbReference type="InterPro" id="IPR003961">
    <property type="entry name" value="FN3_dom"/>
</dbReference>
<proteinExistence type="predicted"/>
<dbReference type="Gene3D" id="2.60.40.10">
    <property type="entry name" value="Immunoglobulins"/>
    <property type="match status" value="4"/>
</dbReference>
<dbReference type="PROSITE" id="PS50835">
    <property type="entry name" value="IG_LIKE"/>
    <property type="match status" value="1"/>
</dbReference>
<dbReference type="InterPro" id="IPR007110">
    <property type="entry name" value="Ig-like_dom"/>
</dbReference>
<dbReference type="Proteomes" id="UP001292094">
    <property type="component" value="Unassembled WGS sequence"/>
</dbReference>
<reference evidence="13" key="1">
    <citation type="submission" date="2023-11" db="EMBL/GenBank/DDBJ databases">
        <title>Genome assemblies of two species of porcelain crab, Petrolisthes cinctipes and Petrolisthes manimaculis (Anomura: Porcellanidae).</title>
        <authorList>
            <person name="Angst P."/>
        </authorList>
    </citation>
    <scope>NUCLEOTIDE SEQUENCE</scope>
    <source>
        <strain evidence="13">PB745_02</strain>
        <tissue evidence="13">Gill</tissue>
    </source>
</reference>
<feature type="domain" description="Ig-like" evidence="11">
    <location>
        <begin position="95"/>
        <end position="195"/>
    </location>
</feature>
<protein>
    <recommendedName>
        <fullName evidence="15">Down syndrome cell adhesion molecule-like protein Dscam2</fullName>
    </recommendedName>
</protein>
<evidence type="ECO:0000256" key="8">
    <source>
        <dbReference type="ARBA" id="ARBA00023319"/>
    </source>
</evidence>
<evidence type="ECO:0000256" key="3">
    <source>
        <dbReference type="ARBA" id="ARBA00022729"/>
    </source>
</evidence>
<dbReference type="SUPFAM" id="SSF49265">
    <property type="entry name" value="Fibronectin type III"/>
    <property type="match status" value="2"/>
</dbReference>
<accession>A0AAE1TUX8</accession>
<dbReference type="InterPro" id="IPR036116">
    <property type="entry name" value="FN3_sf"/>
</dbReference>
<evidence type="ECO:0000256" key="10">
    <source>
        <dbReference type="SAM" id="Phobius"/>
    </source>
</evidence>
<evidence type="ECO:0000313" key="14">
    <source>
        <dbReference type="Proteomes" id="UP001292094"/>
    </source>
</evidence>
<dbReference type="Pfam" id="PF13927">
    <property type="entry name" value="Ig_3"/>
    <property type="match status" value="1"/>
</dbReference>
<keyword evidence="2 10" id="KW-0812">Transmembrane</keyword>
<dbReference type="SMART" id="SM00060">
    <property type="entry name" value="FN3"/>
    <property type="match status" value="3"/>
</dbReference>
<feature type="compositionally biased region" description="Basic and acidic residues" evidence="9">
    <location>
        <begin position="645"/>
        <end position="655"/>
    </location>
</feature>
<evidence type="ECO:0000259" key="11">
    <source>
        <dbReference type="PROSITE" id="PS50835"/>
    </source>
</evidence>
<feature type="region of interest" description="Disordered" evidence="9">
    <location>
        <begin position="528"/>
        <end position="673"/>
    </location>
</feature>
<dbReference type="PANTHER" id="PTHR14340">
    <property type="entry name" value="MICROFIBRIL-ASSOCIATED GLYCOPROTEIN 3"/>
    <property type="match status" value="1"/>
</dbReference>
<dbReference type="PROSITE" id="PS50853">
    <property type="entry name" value="FN3"/>
    <property type="match status" value="3"/>
</dbReference>
<keyword evidence="8" id="KW-0393">Immunoglobulin domain</keyword>
<feature type="region of interest" description="Disordered" evidence="9">
    <location>
        <begin position="758"/>
        <end position="777"/>
    </location>
</feature>
<dbReference type="Pfam" id="PF25059">
    <property type="entry name" value="FN3_DSCAM-DSCAML_C"/>
    <property type="match status" value="1"/>
</dbReference>
<dbReference type="AlphaFoldDB" id="A0AAE1TUX8"/>
<gene>
    <name evidence="13" type="ORF">Pmani_029095</name>
</gene>
<keyword evidence="6 10" id="KW-0472">Membrane</keyword>
<dbReference type="Pfam" id="PF00041">
    <property type="entry name" value="fn3"/>
    <property type="match status" value="1"/>
</dbReference>
<evidence type="ECO:0000256" key="9">
    <source>
        <dbReference type="SAM" id="MobiDB-lite"/>
    </source>
</evidence>
<name>A0AAE1TUX8_9EUCA</name>
<feature type="domain" description="Fibronectin type-III" evidence="12">
    <location>
        <begin position="196"/>
        <end position="292"/>
    </location>
</feature>
<keyword evidence="14" id="KW-1185">Reference proteome</keyword>
<feature type="compositionally biased region" description="Polar residues" evidence="9">
    <location>
        <begin position="469"/>
        <end position="479"/>
    </location>
</feature>
<dbReference type="InterPro" id="IPR003598">
    <property type="entry name" value="Ig_sub2"/>
</dbReference>
<sequence length="842" mass="90257">MMVVVAVPGPPRQLQVMVTGARSLLVSWSPPYPYTGKVLHYTLYSARDTQMEVRDVVGATGSEATWRELSGLTPASRVQVWVTASTVAGEGSQSPRLTAVPKPTPSHAPVTVGGGRVWRVGVGSGVTLGCRGLGTPTPTVSWYKDNSPIITGPLTQLLPGGDLHLTAVRDSANYSCVARNTVGEDRLMHQVLAVTTPGAPTLTLAHATHSTLNLTITSGSDGGVPILGYTVHHRGRAGEWVETSVDPGMRSVVVRGLACGAPHHLYLTSWNAHGTSPPSPVLVTSTLGSPPGRPDPSALVEVNATCVTLRLYVWPELGCPISHWKVERDTQESGKSWEPLYAHVTPDKTDLGLCDLTSGSWHLLRVTAASTAGDTTAVYRVATKDNSGSFVAAESVQEVVMSGPVVGGGWLDAHVVAGVVSALLLAVALIICVCVAIRRQRYGGYRQGESMDQKGGSGEDDNARNSELTRATHLYSPTPTKKPRGSLASLKTQDDTSDPYEICPYATFSVGSSEGTLEYGLSLHTLTPRDCLDHPDPSPPPPHHHQQHHHHSDRRTQQQQQQSPPSTYGQVGHQRSQSHYKETEIAYISNRSRGGGEYGSRPKSMPGTQGGGVENCPPPTVATAGGPNDTRKDTQSRPHRSRSRSRGEATRRDSSTESNDASSPIQQRQHYQHPQLPPHYLQQIQPAQQQAAVVAAAAAAVVGGRVAPHPLPPVRHARVRSDTSSSDNSPLTPPRPLHPPSAFSDSRELSEAECDREVREAQAGVGKAKTLPNKGGNNNTNNLAAELFMILNHHSPIHSPHAPCLYQLHYQLHGPPLPRFYQLHGPPLPLAWPSSTSYMALH</sequence>
<feature type="transmembrane region" description="Helical" evidence="10">
    <location>
        <begin position="415"/>
        <end position="437"/>
    </location>
</feature>
<feature type="domain" description="Fibronectin type-III" evidence="12">
    <location>
        <begin position="10"/>
        <end position="104"/>
    </location>
</feature>
<evidence type="ECO:0000256" key="5">
    <source>
        <dbReference type="ARBA" id="ARBA00022989"/>
    </source>
</evidence>
<keyword evidence="3" id="KW-0732">Signal</keyword>
<dbReference type="GO" id="GO:0016020">
    <property type="term" value="C:membrane"/>
    <property type="evidence" value="ECO:0007669"/>
    <property type="project" value="UniProtKB-SubCell"/>
</dbReference>